<evidence type="ECO:0000313" key="20">
    <source>
        <dbReference type="EMBL" id="GAA0217043.1"/>
    </source>
</evidence>
<evidence type="ECO:0000256" key="3">
    <source>
        <dbReference type="ARBA" id="ARBA00005119"/>
    </source>
</evidence>
<name>A0ABP3CWA5_9FIRM</name>
<evidence type="ECO:0000256" key="18">
    <source>
        <dbReference type="RuleBase" id="RU003938"/>
    </source>
</evidence>
<feature type="transmembrane region" description="Helical" evidence="19">
    <location>
        <begin position="103"/>
        <end position="123"/>
    </location>
</feature>
<feature type="transmembrane region" description="Helical" evidence="19">
    <location>
        <begin position="143"/>
        <end position="162"/>
    </location>
</feature>
<evidence type="ECO:0000256" key="8">
    <source>
        <dbReference type="ARBA" id="ARBA00022475"/>
    </source>
</evidence>
<evidence type="ECO:0000256" key="14">
    <source>
        <dbReference type="ARBA" id="ARBA00023098"/>
    </source>
</evidence>
<evidence type="ECO:0000256" key="13">
    <source>
        <dbReference type="ARBA" id="ARBA00022989"/>
    </source>
</evidence>
<evidence type="ECO:0000256" key="2">
    <source>
        <dbReference type="ARBA" id="ARBA00004651"/>
    </source>
</evidence>
<evidence type="ECO:0000256" key="1">
    <source>
        <dbReference type="ARBA" id="ARBA00001698"/>
    </source>
</evidence>
<feature type="transmembrane region" description="Helical" evidence="19">
    <location>
        <begin position="183"/>
        <end position="202"/>
    </location>
</feature>
<evidence type="ECO:0000256" key="5">
    <source>
        <dbReference type="ARBA" id="ARBA00010185"/>
    </source>
</evidence>
<keyword evidence="9" id="KW-0444">Lipid biosynthesis</keyword>
<dbReference type="RefSeq" id="WP_304986586.1">
    <property type="nucleotide sequence ID" value="NZ_BAAACR010000013.1"/>
</dbReference>
<comment type="subcellular location">
    <subcellularLocation>
        <location evidence="2">Cell membrane</location>
        <topology evidence="2">Multi-pass membrane protein</topology>
    </subcellularLocation>
</comment>
<keyword evidence="16" id="KW-0594">Phospholipid biosynthesis</keyword>
<keyword evidence="14" id="KW-0443">Lipid metabolism</keyword>
<evidence type="ECO:0000256" key="11">
    <source>
        <dbReference type="ARBA" id="ARBA00022692"/>
    </source>
</evidence>
<dbReference type="PANTHER" id="PTHR46382:SF1">
    <property type="entry name" value="PHOSPHATIDATE CYTIDYLYLTRANSFERASE"/>
    <property type="match status" value="1"/>
</dbReference>
<keyword evidence="11 18" id="KW-0812">Transmembrane</keyword>
<evidence type="ECO:0000256" key="4">
    <source>
        <dbReference type="ARBA" id="ARBA00005189"/>
    </source>
</evidence>
<proteinExistence type="inferred from homology"/>
<evidence type="ECO:0000256" key="7">
    <source>
        <dbReference type="ARBA" id="ARBA00019373"/>
    </source>
</evidence>
<dbReference type="Proteomes" id="UP001500399">
    <property type="component" value="Unassembled WGS sequence"/>
</dbReference>
<keyword evidence="8" id="KW-1003">Cell membrane</keyword>
<gene>
    <name evidence="20" type="ORF">GCM10008919_20360</name>
</gene>
<keyword evidence="10 18" id="KW-0808">Transferase</keyword>
<keyword evidence="21" id="KW-1185">Reference proteome</keyword>
<reference evidence="21" key="1">
    <citation type="journal article" date="2019" name="Int. J. Syst. Evol. Microbiol.">
        <title>The Global Catalogue of Microorganisms (GCM) 10K type strain sequencing project: providing services to taxonomists for standard genome sequencing and annotation.</title>
        <authorList>
            <consortium name="The Broad Institute Genomics Platform"/>
            <consortium name="The Broad Institute Genome Sequencing Center for Infectious Disease"/>
            <person name="Wu L."/>
            <person name="Ma J."/>
        </authorList>
    </citation>
    <scope>NUCLEOTIDE SEQUENCE [LARGE SCALE GENOMIC DNA]</scope>
    <source>
        <strain evidence="21">JCM 8542</strain>
    </source>
</reference>
<evidence type="ECO:0000256" key="17">
    <source>
        <dbReference type="ARBA" id="ARBA00023264"/>
    </source>
</evidence>
<dbReference type="EC" id="2.7.7.41" evidence="6 18"/>
<keyword evidence="17" id="KW-1208">Phospholipid metabolism</keyword>
<organism evidence="20 21">
    <name type="scientific">Selenomonas dianae</name>
    <dbReference type="NCBI Taxonomy" id="135079"/>
    <lineage>
        <taxon>Bacteria</taxon>
        <taxon>Bacillati</taxon>
        <taxon>Bacillota</taxon>
        <taxon>Negativicutes</taxon>
        <taxon>Selenomonadales</taxon>
        <taxon>Selenomonadaceae</taxon>
        <taxon>Selenomonas</taxon>
    </lineage>
</organism>
<feature type="transmembrane region" description="Helical" evidence="19">
    <location>
        <begin position="75"/>
        <end position="94"/>
    </location>
</feature>
<dbReference type="EMBL" id="BAAACR010000013">
    <property type="protein sequence ID" value="GAA0217043.1"/>
    <property type="molecule type" value="Genomic_DNA"/>
</dbReference>
<keyword evidence="12 18" id="KW-0548">Nucleotidyltransferase</keyword>
<dbReference type="PANTHER" id="PTHR46382">
    <property type="entry name" value="PHOSPHATIDATE CYTIDYLYLTRANSFERASE"/>
    <property type="match status" value="1"/>
</dbReference>
<keyword evidence="13 19" id="KW-1133">Transmembrane helix</keyword>
<comment type="pathway">
    <text evidence="3 18">Phospholipid metabolism; CDP-diacylglycerol biosynthesis; CDP-diacylglycerol from sn-glycerol 3-phosphate: step 3/3.</text>
</comment>
<dbReference type="PROSITE" id="PS01315">
    <property type="entry name" value="CDS"/>
    <property type="match status" value="1"/>
</dbReference>
<evidence type="ECO:0000256" key="19">
    <source>
        <dbReference type="SAM" id="Phobius"/>
    </source>
</evidence>
<comment type="catalytic activity">
    <reaction evidence="1 18">
        <text>a 1,2-diacyl-sn-glycero-3-phosphate + CTP + H(+) = a CDP-1,2-diacyl-sn-glycerol + diphosphate</text>
        <dbReference type="Rhea" id="RHEA:16229"/>
        <dbReference type="ChEBI" id="CHEBI:15378"/>
        <dbReference type="ChEBI" id="CHEBI:33019"/>
        <dbReference type="ChEBI" id="CHEBI:37563"/>
        <dbReference type="ChEBI" id="CHEBI:58332"/>
        <dbReference type="ChEBI" id="CHEBI:58608"/>
        <dbReference type="EC" id="2.7.7.41"/>
    </reaction>
</comment>
<comment type="caution">
    <text evidence="20">The sequence shown here is derived from an EMBL/GenBank/DDBJ whole genome shotgun (WGS) entry which is preliminary data.</text>
</comment>
<evidence type="ECO:0000256" key="6">
    <source>
        <dbReference type="ARBA" id="ARBA00012487"/>
    </source>
</evidence>
<evidence type="ECO:0000256" key="12">
    <source>
        <dbReference type="ARBA" id="ARBA00022695"/>
    </source>
</evidence>
<protein>
    <recommendedName>
        <fullName evidence="7 18">Phosphatidate cytidylyltransferase</fullName>
        <ecNumber evidence="6 18">2.7.7.41</ecNumber>
    </recommendedName>
</protein>
<keyword evidence="15 19" id="KW-0472">Membrane</keyword>
<evidence type="ECO:0000313" key="21">
    <source>
        <dbReference type="Proteomes" id="UP001500399"/>
    </source>
</evidence>
<evidence type="ECO:0000256" key="9">
    <source>
        <dbReference type="ARBA" id="ARBA00022516"/>
    </source>
</evidence>
<feature type="transmembrane region" description="Helical" evidence="19">
    <location>
        <begin position="23"/>
        <end position="41"/>
    </location>
</feature>
<dbReference type="Pfam" id="PF01148">
    <property type="entry name" value="CTP_transf_1"/>
    <property type="match status" value="1"/>
</dbReference>
<sequence length="273" mass="28775">MITRIISGVIGIALAGYVIQKGGTSFVIAAAVIAILAWFEFTRAFSRRGGNPTLFSGLIGIGGMLYGAYLGQLDVILLVLMGSTVLVLIMSVLLRGDVSVPDVCISVAGIAYIGLPFAHLIMLRTLTGDSFVTPIETFDLGTAMVWVMFIGTWASDSFAYFAGRAFGSHKLAPAISPNKTVEGFLGGLVGTIAAVAGLGYVLHMPLTQMAGLGAAIAVLGTLGDLVESLMKRHTGIKDSGAIIPGHGGIWDRFDSVLFTAPLVYYYTVYFVLR</sequence>
<evidence type="ECO:0000256" key="16">
    <source>
        <dbReference type="ARBA" id="ARBA00023209"/>
    </source>
</evidence>
<dbReference type="InterPro" id="IPR000374">
    <property type="entry name" value="PC_trans"/>
</dbReference>
<feature type="transmembrane region" description="Helical" evidence="19">
    <location>
        <begin position="53"/>
        <end position="69"/>
    </location>
</feature>
<comment type="pathway">
    <text evidence="4">Lipid metabolism.</text>
</comment>
<accession>A0ABP3CWA5</accession>
<dbReference type="GO" id="GO:0016779">
    <property type="term" value="F:nucleotidyltransferase activity"/>
    <property type="evidence" value="ECO:0007669"/>
    <property type="project" value="UniProtKB-KW"/>
</dbReference>
<comment type="similarity">
    <text evidence="5 18">Belongs to the CDS family.</text>
</comment>
<evidence type="ECO:0000256" key="10">
    <source>
        <dbReference type="ARBA" id="ARBA00022679"/>
    </source>
</evidence>
<evidence type="ECO:0000256" key="15">
    <source>
        <dbReference type="ARBA" id="ARBA00023136"/>
    </source>
</evidence>